<dbReference type="SUPFAM" id="SSF53756">
    <property type="entry name" value="UDP-Glycosyltransferase/glycogen phosphorylase"/>
    <property type="match status" value="1"/>
</dbReference>
<sequence>MSTQSFLPAQYAHPYEIDPKYSKSVAYFCMEYAIDNVFKIYSGGLGYLAGSHMRSAGTLRQNLVGVGILWSYGYYNQIRAEDGSMAVQYLRKDYSFLEDHNIKFLIKICNSPVWVKAYFLRPETFGTAPMFFLSTDLPENDDVSRSITQRLYDSNPMTRISQYIVLGQGGARLFEELGVEPEIYHMNEAHAIGAAFNMLARNGGNVDEVRKRFVFTTHTPEEAGNEKMDINLMNNFSFFDGLGLDQVRSMLKLDPNEQTFNYTLAALRLSHIANGVSALHGEVSRQMWQGYSDICPITHVTNAQNKHYWQDAELAEAYEQRDKRAFTNRKRALKKELFRTVGEQTGHLFDTDTLTIVWARRFAAYKRPALITENPVMFERMLRRTNRPVQMIWAGKPYPTDFTAVGIFNKLNDLSKKYPRCAVLTGYELGLSRLLKNGADIWLNNPVVTREASGTSGMSAAMNGAITISTNDGWVREFEKDGQNCFIIPEAKRDLAPEARDRSDRDNFYSVLESKVLPLYYDNHDGWIDLCFNAMTDICPAFDSDRMADDYYTKMYNA</sequence>
<evidence type="ECO:0000313" key="3">
    <source>
        <dbReference type="Proteomes" id="UP000823964"/>
    </source>
</evidence>
<dbReference type="EMBL" id="DXFQ01000017">
    <property type="protein sequence ID" value="HIX19213.1"/>
    <property type="molecule type" value="Genomic_DNA"/>
</dbReference>
<protein>
    <submittedName>
        <fullName evidence="2">Alpha-glucan family phosphorylase</fullName>
    </submittedName>
</protein>
<reference evidence="2" key="2">
    <citation type="submission" date="2021-04" db="EMBL/GenBank/DDBJ databases">
        <authorList>
            <person name="Gilroy R."/>
        </authorList>
    </citation>
    <scope>NUCLEOTIDE SEQUENCE</scope>
    <source>
        <strain evidence="2">14975</strain>
    </source>
</reference>
<accession>A0A9D1V9X8</accession>
<dbReference type="GO" id="GO:0008184">
    <property type="term" value="F:glycogen phosphorylase activity"/>
    <property type="evidence" value="ECO:0007669"/>
    <property type="project" value="InterPro"/>
</dbReference>
<dbReference type="InterPro" id="IPR011834">
    <property type="entry name" value="Agluc_phsphrylas"/>
</dbReference>
<dbReference type="GO" id="GO:0005975">
    <property type="term" value="P:carbohydrate metabolic process"/>
    <property type="evidence" value="ECO:0007669"/>
    <property type="project" value="InterPro"/>
</dbReference>
<dbReference type="InterPro" id="IPR000811">
    <property type="entry name" value="Glyco_trans_35"/>
</dbReference>
<proteinExistence type="inferred from homology"/>
<dbReference type="PANTHER" id="PTHR42655">
    <property type="entry name" value="GLYCOGEN PHOSPHORYLASE"/>
    <property type="match status" value="1"/>
</dbReference>
<dbReference type="PANTHER" id="PTHR42655:SF1">
    <property type="entry name" value="GLYCOGEN PHOSPHORYLASE"/>
    <property type="match status" value="1"/>
</dbReference>
<dbReference type="Pfam" id="PF00343">
    <property type="entry name" value="Phosphorylase"/>
    <property type="match status" value="1"/>
</dbReference>
<comment type="caution">
    <text evidence="2">The sequence shown here is derived from an EMBL/GenBank/DDBJ whole genome shotgun (WGS) entry which is preliminary data.</text>
</comment>
<evidence type="ECO:0000313" key="2">
    <source>
        <dbReference type="EMBL" id="HIX19213.1"/>
    </source>
</evidence>
<dbReference type="GO" id="GO:0030170">
    <property type="term" value="F:pyridoxal phosphate binding"/>
    <property type="evidence" value="ECO:0007669"/>
    <property type="project" value="InterPro"/>
</dbReference>
<name>A0A9D1V9X8_9BACT</name>
<reference evidence="2" key="1">
    <citation type="journal article" date="2021" name="PeerJ">
        <title>Extensive microbial diversity within the chicken gut microbiome revealed by metagenomics and culture.</title>
        <authorList>
            <person name="Gilroy R."/>
            <person name="Ravi A."/>
            <person name="Getino M."/>
            <person name="Pursley I."/>
            <person name="Horton D.L."/>
            <person name="Alikhan N.F."/>
            <person name="Baker D."/>
            <person name="Gharbi K."/>
            <person name="Hall N."/>
            <person name="Watson M."/>
            <person name="Adriaenssens E.M."/>
            <person name="Foster-Nyarko E."/>
            <person name="Jarju S."/>
            <person name="Secka A."/>
            <person name="Antonio M."/>
            <person name="Oren A."/>
            <person name="Chaudhuri R.R."/>
            <person name="La Ragione R."/>
            <person name="Hildebrand F."/>
            <person name="Pallen M.J."/>
        </authorList>
    </citation>
    <scope>NUCLEOTIDE SEQUENCE</scope>
    <source>
        <strain evidence="2">14975</strain>
    </source>
</reference>
<dbReference type="Gene3D" id="3.40.50.2000">
    <property type="entry name" value="Glycogen Phosphorylase B"/>
    <property type="match status" value="3"/>
</dbReference>
<dbReference type="Proteomes" id="UP000823964">
    <property type="component" value="Unassembled WGS sequence"/>
</dbReference>
<dbReference type="NCBIfam" id="TIGR02094">
    <property type="entry name" value="more_P_ylases"/>
    <property type="match status" value="2"/>
</dbReference>
<gene>
    <name evidence="2" type="primary">glgP</name>
    <name evidence="2" type="ORF">H9862_01255</name>
</gene>
<dbReference type="InterPro" id="IPR052182">
    <property type="entry name" value="Glycogen/Maltodextrin_Phosph"/>
</dbReference>
<comment type="similarity">
    <text evidence="1">Belongs to the glycogen phosphorylase family.</text>
</comment>
<dbReference type="AlphaFoldDB" id="A0A9D1V9X8"/>
<evidence type="ECO:0000256" key="1">
    <source>
        <dbReference type="ARBA" id="ARBA00006047"/>
    </source>
</evidence>
<organism evidence="2 3">
    <name type="scientific">Candidatus Akkermansia intestinigallinarum</name>
    <dbReference type="NCBI Taxonomy" id="2838431"/>
    <lineage>
        <taxon>Bacteria</taxon>
        <taxon>Pseudomonadati</taxon>
        <taxon>Verrucomicrobiota</taxon>
        <taxon>Verrucomicrobiia</taxon>
        <taxon>Verrucomicrobiales</taxon>
        <taxon>Akkermansiaceae</taxon>
        <taxon>Akkermansia</taxon>
    </lineage>
</organism>